<dbReference type="EMBL" id="JAGQDG010000003">
    <property type="protein sequence ID" value="MBQ0935457.1"/>
    <property type="molecule type" value="Genomic_DNA"/>
</dbReference>
<organism evidence="2 3">
    <name type="scientific">Ideonella paludis</name>
    <dbReference type="NCBI Taxonomy" id="1233411"/>
    <lineage>
        <taxon>Bacteria</taxon>
        <taxon>Pseudomonadati</taxon>
        <taxon>Pseudomonadota</taxon>
        <taxon>Betaproteobacteria</taxon>
        <taxon>Burkholderiales</taxon>
        <taxon>Sphaerotilaceae</taxon>
        <taxon>Ideonella</taxon>
    </lineage>
</organism>
<dbReference type="Proteomes" id="UP000672097">
    <property type="component" value="Unassembled WGS sequence"/>
</dbReference>
<evidence type="ECO:0000313" key="2">
    <source>
        <dbReference type="EMBL" id="MBQ0935457.1"/>
    </source>
</evidence>
<keyword evidence="1" id="KW-0732">Signal</keyword>
<proteinExistence type="predicted"/>
<sequence length="193" mass="20608">MRHLTLTAAVLCALSLQAPTALAAGEGLRVDAQRDPWPLWQSRVAALNTTPANAGLSLGSYLPLGATRWSGDHFFSWGRLGESGGLRATGALLWATTPQQLDSKPFSSPLWRQAPHANVAWSTHEPDITAQPAAYVGLGYSAYWAKTGIGVSADLGLVSQRPGQLLQAGRGSESLWRSLQVSPMLQVNLSYAF</sequence>
<evidence type="ECO:0000256" key="1">
    <source>
        <dbReference type="SAM" id="SignalP"/>
    </source>
</evidence>
<name>A0ABS5DWD7_9BURK</name>
<accession>A0ABS5DWD7</accession>
<feature type="signal peptide" evidence="1">
    <location>
        <begin position="1"/>
        <end position="23"/>
    </location>
</feature>
<evidence type="ECO:0000313" key="3">
    <source>
        <dbReference type="Proteomes" id="UP000672097"/>
    </source>
</evidence>
<comment type="caution">
    <text evidence="2">The sequence shown here is derived from an EMBL/GenBank/DDBJ whole genome shotgun (WGS) entry which is preliminary data.</text>
</comment>
<dbReference type="RefSeq" id="WP_210808429.1">
    <property type="nucleotide sequence ID" value="NZ_JAGQDG010000003.1"/>
</dbReference>
<reference evidence="2 3" key="1">
    <citation type="submission" date="2021-04" db="EMBL/GenBank/DDBJ databases">
        <title>The genome sequence of type strain Ideonella paludis KCTC 32238.</title>
        <authorList>
            <person name="Liu Y."/>
        </authorList>
    </citation>
    <scope>NUCLEOTIDE SEQUENCE [LARGE SCALE GENOMIC DNA]</scope>
    <source>
        <strain evidence="2 3">KCTC 32238</strain>
    </source>
</reference>
<gene>
    <name evidence="2" type="ORF">KAK11_08975</name>
</gene>
<keyword evidence="3" id="KW-1185">Reference proteome</keyword>
<protein>
    <submittedName>
        <fullName evidence="2">Uncharacterized protein</fullName>
    </submittedName>
</protein>
<feature type="chain" id="PRO_5046741486" evidence="1">
    <location>
        <begin position="24"/>
        <end position="193"/>
    </location>
</feature>